<protein>
    <submittedName>
        <fullName evidence="1">Uncharacterized protein</fullName>
    </submittedName>
</protein>
<proteinExistence type="predicted"/>
<gene>
    <name evidence="1" type="ORF">ST47_g6783</name>
</gene>
<dbReference type="Proteomes" id="UP000076837">
    <property type="component" value="Unassembled WGS sequence"/>
</dbReference>
<dbReference type="OrthoDB" id="3790529at2759"/>
<organism evidence="1 2">
    <name type="scientific">Didymella rabiei</name>
    <name type="common">Chickpea ascochyta blight fungus</name>
    <name type="synonym">Mycosphaerella rabiei</name>
    <dbReference type="NCBI Taxonomy" id="5454"/>
    <lineage>
        <taxon>Eukaryota</taxon>
        <taxon>Fungi</taxon>
        <taxon>Dikarya</taxon>
        <taxon>Ascomycota</taxon>
        <taxon>Pezizomycotina</taxon>
        <taxon>Dothideomycetes</taxon>
        <taxon>Pleosporomycetidae</taxon>
        <taxon>Pleosporales</taxon>
        <taxon>Pleosporineae</taxon>
        <taxon>Didymellaceae</taxon>
        <taxon>Ascochyta</taxon>
    </lineage>
</organism>
<dbReference type="EMBL" id="JYNV01000225">
    <property type="protein sequence ID" value="KZM22090.1"/>
    <property type="molecule type" value="Genomic_DNA"/>
</dbReference>
<comment type="caution">
    <text evidence="1">The sequence shown here is derived from an EMBL/GenBank/DDBJ whole genome shotgun (WGS) entry which is preliminary data.</text>
</comment>
<reference evidence="1 2" key="1">
    <citation type="journal article" date="2016" name="Sci. Rep.">
        <title>Draft genome sequencing and secretome analysis of fungal phytopathogen Ascochyta rabiei provides insight into the necrotrophic effector repertoire.</title>
        <authorList>
            <person name="Verma S."/>
            <person name="Gazara R.K."/>
            <person name="Nizam S."/>
            <person name="Parween S."/>
            <person name="Chattopadhyay D."/>
            <person name="Verma P.K."/>
        </authorList>
    </citation>
    <scope>NUCLEOTIDE SEQUENCE [LARGE SCALE GENOMIC DNA]</scope>
    <source>
        <strain evidence="1 2">ArDII</strain>
    </source>
</reference>
<keyword evidence="2" id="KW-1185">Reference proteome</keyword>
<accession>A0A163BYG7</accession>
<evidence type="ECO:0000313" key="1">
    <source>
        <dbReference type="EMBL" id="KZM22090.1"/>
    </source>
</evidence>
<dbReference type="AlphaFoldDB" id="A0A163BYG7"/>
<name>A0A163BYG7_DIDRA</name>
<sequence>MTSRLVSTALPMHTIMIATGRASVRYLQKSKLKSVDCETTRFAIPYDITVESPSPSTPTSRGLWMLSPKHLRKTGSAKLPVEGLWLERFGGPGRTLQHVGEREVGLDGTGYLRVLI</sequence>
<evidence type="ECO:0000313" key="2">
    <source>
        <dbReference type="Proteomes" id="UP000076837"/>
    </source>
</evidence>